<dbReference type="AlphaFoldDB" id="A0A445F2I2"/>
<dbReference type="Pfam" id="PF06273">
    <property type="entry name" value="eIF-4B"/>
    <property type="match status" value="1"/>
</dbReference>
<evidence type="ECO:0000313" key="2">
    <source>
        <dbReference type="Proteomes" id="UP000289340"/>
    </source>
</evidence>
<dbReference type="EMBL" id="QZWG01000020">
    <property type="protein sequence ID" value="RZB43002.1"/>
    <property type="molecule type" value="Genomic_DNA"/>
</dbReference>
<accession>A0A445F2I2</accession>
<dbReference type="GO" id="GO:0003743">
    <property type="term" value="F:translation initiation factor activity"/>
    <property type="evidence" value="ECO:0007669"/>
    <property type="project" value="InterPro"/>
</dbReference>
<reference evidence="1 2" key="1">
    <citation type="submission" date="2018-09" db="EMBL/GenBank/DDBJ databases">
        <title>A high-quality reference genome of wild soybean provides a powerful tool to mine soybean genomes.</title>
        <authorList>
            <person name="Xie M."/>
            <person name="Chung C.Y.L."/>
            <person name="Li M.-W."/>
            <person name="Wong F.-L."/>
            <person name="Chan T.-F."/>
            <person name="Lam H.-M."/>
        </authorList>
    </citation>
    <scope>NUCLEOTIDE SEQUENCE [LARGE SCALE GENOMIC DNA]</scope>
    <source>
        <strain evidence="2">cv. W05</strain>
        <tissue evidence="1">Hypocotyl of etiolated seedlings</tissue>
    </source>
</reference>
<evidence type="ECO:0000313" key="1">
    <source>
        <dbReference type="EMBL" id="RZB43002.1"/>
    </source>
</evidence>
<dbReference type="PANTHER" id="PTHR47689">
    <property type="entry name" value="TETRATRICOPEPTIDE REPEAT (TPR)-LIKE SUPERFAMILY PROTEIN"/>
    <property type="match status" value="1"/>
</dbReference>
<dbReference type="InterPro" id="IPR010433">
    <property type="entry name" value="EIF-4B_pln"/>
</dbReference>
<dbReference type="PANTHER" id="PTHR47689:SF2">
    <property type="entry name" value="TETRATRICOPEPTIDE REPEAT (TPR)-LIKE SUPERFAMILY PROTEIN"/>
    <property type="match status" value="1"/>
</dbReference>
<keyword evidence="2" id="KW-1185">Reference proteome</keyword>
<gene>
    <name evidence="1" type="ORF">D0Y65_053561</name>
</gene>
<comment type="caution">
    <text evidence="1">The sequence shown here is derived from an EMBL/GenBank/DDBJ whole genome shotgun (WGS) entry which is preliminary data.</text>
</comment>
<protein>
    <submittedName>
        <fullName evidence="1">Uncharacterized protein</fullName>
    </submittedName>
</protein>
<organism evidence="1 2">
    <name type="scientific">Glycine soja</name>
    <name type="common">Wild soybean</name>
    <dbReference type="NCBI Taxonomy" id="3848"/>
    <lineage>
        <taxon>Eukaryota</taxon>
        <taxon>Viridiplantae</taxon>
        <taxon>Streptophyta</taxon>
        <taxon>Embryophyta</taxon>
        <taxon>Tracheophyta</taxon>
        <taxon>Spermatophyta</taxon>
        <taxon>Magnoliopsida</taxon>
        <taxon>eudicotyledons</taxon>
        <taxon>Gunneridae</taxon>
        <taxon>Pentapetalae</taxon>
        <taxon>rosids</taxon>
        <taxon>fabids</taxon>
        <taxon>Fabales</taxon>
        <taxon>Fabaceae</taxon>
        <taxon>Papilionoideae</taxon>
        <taxon>50 kb inversion clade</taxon>
        <taxon>NPAAA clade</taxon>
        <taxon>indigoferoid/millettioid clade</taxon>
        <taxon>Phaseoleae</taxon>
        <taxon>Glycine</taxon>
        <taxon>Glycine subgen. Soja</taxon>
    </lineage>
</organism>
<name>A0A445F2I2_GLYSO</name>
<dbReference type="Proteomes" id="UP000289340">
    <property type="component" value="Chromosome 20"/>
</dbReference>
<proteinExistence type="predicted"/>
<sequence length="296" mass="32488">MLPSLTNKKPKGTTITLAKAKKAEAQAVAVKPQSFPNLKEALNSKPKKKKGTTITLSEFNHGGFNQGLMCDEMLALPTGPKEHSTEEMQFNPLAVVSPPMTALVVAHATAAITKVRGGKGGRRSYGGFNEERKGPNPRVSVLVFAISEWSLIDGREAVHRVSYESIRFDPSMTGPLSRYSPPFLQTSPLPVQGWYSLDTVIAAESLALILQAFGDTKDSKELLERCLNVRKDLHPDDHIQLIFSLCMVRVGANLLHLARVAMLDCSQHKKLNVSRAKAELDMAKNHLYNSIMFGLV</sequence>